<accession>A0AB34JFX1</accession>
<evidence type="ECO:0000256" key="4">
    <source>
        <dbReference type="PROSITE-ProRule" id="PRU01024"/>
    </source>
</evidence>
<evidence type="ECO:0000313" key="7">
    <source>
        <dbReference type="Proteomes" id="UP001515480"/>
    </source>
</evidence>
<evidence type="ECO:0000256" key="5">
    <source>
        <dbReference type="SAM" id="MobiDB-lite"/>
    </source>
</evidence>
<gene>
    <name evidence="6" type="ORF">AB1Y20_023329</name>
</gene>
<keyword evidence="1 4" id="KW-0489">Methyltransferase</keyword>
<dbReference type="Proteomes" id="UP001515480">
    <property type="component" value="Unassembled WGS sequence"/>
</dbReference>
<comment type="similarity">
    <text evidence="4">Belongs to the class I-like SAM-binding methyltransferase superfamily. RNA M5U methyltransferase family.</text>
</comment>
<dbReference type="PANTHER" id="PTHR47548">
    <property type="entry name" value="BNAA06G32370D PROTEIN"/>
    <property type="match status" value="1"/>
</dbReference>
<evidence type="ECO:0008006" key="8">
    <source>
        <dbReference type="Google" id="ProtNLM"/>
    </source>
</evidence>
<feature type="compositionally biased region" description="Basic residues" evidence="5">
    <location>
        <begin position="489"/>
        <end position="505"/>
    </location>
</feature>
<dbReference type="PROSITE" id="PS51687">
    <property type="entry name" value="SAM_MT_RNA_M5U"/>
    <property type="match status" value="1"/>
</dbReference>
<dbReference type="EMBL" id="JBGBPQ010000009">
    <property type="protein sequence ID" value="KAL1519823.1"/>
    <property type="molecule type" value="Genomic_DNA"/>
</dbReference>
<proteinExistence type="inferred from homology"/>
<organism evidence="6 7">
    <name type="scientific">Prymnesium parvum</name>
    <name type="common">Toxic golden alga</name>
    <dbReference type="NCBI Taxonomy" id="97485"/>
    <lineage>
        <taxon>Eukaryota</taxon>
        <taxon>Haptista</taxon>
        <taxon>Haptophyta</taxon>
        <taxon>Prymnesiophyceae</taxon>
        <taxon>Prymnesiales</taxon>
        <taxon>Prymnesiaceae</taxon>
        <taxon>Prymnesium</taxon>
    </lineage>
</organism>
<reference evidence="6 7" key="1">
    <citation type="journal article" date="2024" name="Science">
        <title>Giant polyketide synthase enzymes in the biosynthesis of giant marine polyether toxins.</title>
        <authorList>
            <person name="Fallon T.R."/>
            <person name="Shende V.V."/>
            <person name="Wierzbicki I.H."/>
            <person name="Pendleton A.L."/>
            <person name="Watervoot N.F."/>
            <person name="Auber R.P."/>
            <person name="Gonzalez D.J."/>
            <person name="Wisecaver J.H."/>
            <person name="Moore B.S."/>
        </authorList>
    </citation>
    <scope>NUCLEOTIDE SEQUENCE [LARGE SCALE GENOMIC DNA]</scope>
    <source>
        <strain evidence="6 7">12B1</strain>
    </source>
</reference>
<comment type="caution">
    <text evidence="6">The sequence shown here is derived from an EMBL/GenBank/DDBJ whole genome shotgun (WGS) entry which is preliminary data.</text>
</comment>
<dbReference type="Gene3D" id="2.40.50.1070">
    <property type="match status" value="1"/>
</dbReference>
<evidence type="ECO:0000256" key="2">
    <source>
        <dbReference type="ARBA" id="ARBA00022679"/>
    </source>
</evidence>
<feature type="region of interest" description="Disordered" evidence="5">
    <location>
        <begin position="440"/>
        <end position="505"/>
    </location>
</feature>
<keyword evidence="2 4" id="KW-0808">Transferase</keyword>
<dbReference type="GO" id="GO:0032259">
    <property type="term" value="P:methylation"/>
    <property type="evidence" value="ECO:0007669"/>
    <property type="project" value="UniProtKB-KW"/>
</dbReference>
<dbReference type="InterPro" id="IPR010280">
    <property type="entry name" value="U5_MeTrfase_fam"/>
</dbReference>
<protein>
    <recommendedName>
        <fullName evidence="8">tRNA(Phe) (4-demethylwyosine(37)-C(7)) aminocarboxypropyltransferase</fullName>
    </recommendedName>
</protein>
<feature type="region of interest" description="Disordered" evidence="5">
    <location>
        <begin position="24"/>
        <end position="45"/>
    </location>
</feature>
<feature type="binding site" evidence="4">
    <location>
        <position position="292"/>
    </location>
    <ligand>
        <name>S-adenosyl-L-methionine</name>
        <dbReference type="ChEBI" id="CHEBI:59789"/>
    </ligand>
</feature>
<keyword evidence="3 4" id="KW-0949">S-adenosyl-L-methionine</keyword>
<evidence type="ECO:0000256" key="1">
    <source>
        <dbReference type="ARBA" id="ARBA00022603"/>
    </source>
</evidence>
<dbReference type="SUPFAM" id="SSF53335">
    <property type="entry name" value="S-adenosyl-L-methionine-dependent methyltransferases"/>
    <property type="match status" value="1"/>
</dbReference>
<dbReference type="AlphaFoldDB" id="A0AB34JFX1"/>
<dbReference type="Gene3D" id="3.40.50.150">
    <property type="entry name" value="Vaccinia Virus protein VP39"/>
    <property type="match status" value="1"/>
</dbReference>
<dbReference type="InterPro" id="IPR053304">
    <property type="entry name" value="RNA_M5U_MTase"/>
</dbReference>
<feature type="compositionally biased region" description="Basic and acidic residues" evidence="5">
    <location>
        <begin position="458"/>
        <end position="474"/>
    </location>
</feature>
<feature type="binding site" evidence="4">
    <location>
        <position position="359"/>
    </location>
    <ligand>
        <name>S-adenosyl-L-methionine</name>
        <dbReference type="ChEBI" id="CHEBI:59789"/>
    </ligand>
</feature>
<evidence type="ECO:0000313" key="6">
    <source>
        <dbReference type="EMBL" id="KAL1519823.1"/>
    </source>
</evidence>
<feature type="binding site" evidence="4">
    <location>
        <position position="265"/>
    </location>
    <ligand>
        <name>S-adenosyl-L-methionine</name>
        <dbReference type="ChEBI" id="CHEBI:59789"/>
    </ligand>
</feature>
<dbReference type="InterPro" id="IPR029063">
    <property type="entry name" value="SAM-dependent_MTases_sf"/>
</dbReference>
<dbReference type="PANTHER" id="PTHR47548:SF1">
    <property type="entry name" value="S-ADENOSYL-L-METHIONINE-DEPENDENT METHYLTRANSFERASES SUPERFAMILY PROTEIN"/>
    <property type="match status" value="1"/>
</dbReference>
<dbReference type="GO" id="GO:0008173">
    <property type="term" value="F:RNA methyltransferase activity"/>
    <property type="evidence" value="ECO:0007669"/>
    <property type="project" value="InterPro"/>
</dbReference>
<evidence type="ECO:0000256" key="3">
    <source>
        <dbReference type="ARBA" id="ARBA00022691"/>
    </source>
</evidence>
<name>A0AB34JFX1_PRYPA</name>
<dbReference type="GO" id="GO:0006396">
    <property type="term" value="P:RNA processing"/>
    <property type="evidence" value="ECO:0007669"/>
    <property type="project" value="InterPro"/>
</dbReference>
<keyword evidence="7" id="KW-1185">Reference proteome</keyword>
<feature type="active site" description="Nucleophile" evidence="4">
    <location>
        <position position="393"/>
    </location>
</feature>
<sequence>MLGLLAATPPLRVSSSPRGLLCSPSCRSLTTPSPRPPASRWTPPLLSLAPHASPLPAPPPLLAHAEDFFRRRGVRLHAAPPARPGSRTTSRIAVRASPHGGAALLGLFAPGTHQVVPCAADERCHAPHHPAINAAIGVLARELDAFAALSAYDERRGDGTLRYVQLSVERRTARVQLTLVANAAAADDDPALPRFAARLWRRHAAALHSVWLNFNPSRGNNILSYAPAAWQLAHAHADGVVAGGSLLERFPSGASFVLPPFVFRQGNLDDFDRVVAQVCAAVPRGARVCEWYAGVGVLGLSLARRAEWVRCSDINPPYEAFHASRELLPPRCRGRVSYAVGAAADRLADAVGADVAVVDPPRKGLDAELRDALCDRSEGAPCAGLHTLVYVSCGFPALMSDVDALLAAGWRIRGQKAMAHILFVGANHIETVVVFERSLNPSRGGDGARPAVASAMRQGKERGLSREPTRREAKQPVLARVDAKSTSKTTKRPRRHRESPRKTPR</sequence>
<feature type="binding site" evidence="4">
    <location>
        <position position="313"/>
    </location>
    <ligand>
        <name>S-adenosyl-L-methionine</name>
        <dbReference type="ChEBI" id="CHEBI:59789"/>
    </ligand>
</feature>